<accession>A0ABD5UQT7</accession>
<evidence type="ECO:0000313" key="2">
    <source>
        <dbReference type="EMBL" id="MFC6891854.1"/>
    </source>
</evidence>
<proteinExistence type="predicted"/>
<feature type="compositionally biased region" description="Basic and acidic residues" evidence="1">
    <location>
        <begin position="166"/>
        <end position="180"/>
    </location>
</feature>
<feature type="compositionally biased region" description="Basic and acidic residues" evidence="1">
    <location>
        <begin position="90"/>
        <end position="107"/>
    </location>
</feature>
<organism evidence="2 3">
    <name type="scientific">Halopenitus salinus</name>
    <dbReference type="NCBI Taxonomy" id="1198295"/>
    <lineage>
        <taxon>Archaea</taxon>
        <taxon>Methanobacteriati</taxon>
        <taxon>Methanobacteriota</taxon>
        <taxon>Stenosarchaea group</taxon>
        <taxon>Halobacteria</taxon>
        <taxon>Halobacteriales</taxon>
        <taxon>Haloferacaceae</taxon>
        <taxon>Halopenitus</taxon>
    </lineage>
</organism>
<name>A0ABD5UQT7_9EURY</name>
<comment type="caution">
    <text evidence="2">The sequence shown here is derived from an EMBL/GenBank/DDBJ whole genome shotgun (WGS) entry which is preliminary data.</text>
</comment>
<feature type="compositionally biased region" description="Acidic residues" evidence="1">
    <location>
        <begin position="54"/>
        <end position="64"/>
    </location>
</feature>
<feature type="region of interest" description="Disordered" evidence="1">
    <location>
        <begin position="25"/>
        <end position="240"/>
    </location>
</feature>
<evidence type="ECO:0000313" key="3">
    <source>
        <dbReference type="Proteomes" id="UP001596296"/>
    </source>
</evidence>
<dbReference type="EMBL" id="JBHSXL010000003">
    <property type="protein sequence ID" value="MFC6891854.1"/>
    <property type="molecule type" value="Genomic_DNA"/>
</dbReference>
<dbReference type="Pfam" id="PF14520">
    <property type="entry name" value="HHH_5"/>
    <property type="match status" value="1"/>
</dbReference>
<reference evidence="2 3" key="1">
    <citation type="journal article" date="2019" name="Int. J. Syst. Evol. Microbiol.">
        <title>The Global Catalogue of Microorganisms (GCM) 10K type strain sequencing project: providing services to taxonomists for standard genome sequencing and annotation.</title>
        <authorList>
            <consortium name="The Broad Institute Genomics Platform"/>
            <consortium name="The Broad Institute Genome Sequencing Center for Infectious Disease"/>
            <person name="Wu L."/>
            <person name="Ma J."/>
        </authorList>
    </citation>
    <scope>NUCLEOTIDE SEQUENCE [LARGE SCALE GENOMIC DNA]</scope>
    <source>
        <strain evidence="2 3">SKJ47</strain>
    </source>
</reference>
<keyword evidence="3" id="KW-1185">Reference proteome</keyword>
<dbReference type="AlphaFoldDB" id="A0ABD5UQT7"/>
<evidence type="ECO:0000256" key="1">
    <source>
        <dbReference type="SAM" id="MobiDB-lite"/>
    </source>
</evidence>
<dbReference type="RefSeq" id="WP_379740884.1">
    <property type="nucleotide sequence ID" value="NZ_JBHSVN010000001.1"/>
</dbReference>
<sequence length="356" mass="37980">MTMVRLGDLLIEVRNEIQRGIDAIEVESDAADREGPNVEVASVELDIPFGVSEETSDGEPSAEEALERGSLAKEASPTESPGDESAAEGDGERTEKGERRPTADLDVRPGAAGGTFSVRFAPSARRRRTRSADRKAEGSADGTPDALRSMDPLIADRMPPSWFPDGMDRGSESGDRDVQGPERGGMAGSVLAGTHPTLIDPPDVDEGESAPGSDGGNGPGTGWESDFEVDADTPLEAVPGVGDTYGERLREGGIRDVPSLAEVPADRLAEVIDAGSRRSSRIVRTAELMCLGVRPDTARLLAVAGFDGDRLAATRPDDVLRAVRDVLPEVRLPDGYDPDESELRWVLERARETREE</sequence>
<dbReference type="Proteomes" id="UP001596296">
    <property type="component" value="Unassembled WGS sequence"/>
</dbReference>
<protein>
    <submittedName>
        <fullName evidence="2">Helix-hairpin-helix domain-containing protein</fullName>
    </submittedName>
</protein>
<dbReference type="Gene3D" id="1.10.150.20">
    <property type="entry name" value="5' to 3' exonuclease, C-terminal subdomain"/>
    <property type="match status" value="1"/>
</dbReference>
<gene>
    <name evidence="2" type="ORF">ACFQE9_04385</name>
</gene>